<dbReference type="GO" id="GO:0005789">
    <property type="term" value="C:endoplasmic reticulum membrane"/>
    <property type="evidence" value="ECO:0007669"/>
    <property type="project" value="UniProtKB-SubCell"/>
</dbReference>
<feature type="domain" description="C2" evidence="13">
    <location>
        <begin position="441"/>
        <end position="559"/>
    </location>
</feature>
<evidence type="ECO:0000256" key="8">
    <source>
        <dbReference type="ARBA" id="ARBA00023055"/>
    </source>
</evidence>
<dbReference type="InterPro" id="IPR000008">
    <property type="entry name" value="C2_dom"/>
</dbReference>
<proteinExistence type="predicted"/>
<dbReference type="CDD" id="cd04045">
    <property type="entry name" value="C2C_Tricalbin-like"/>
    <property type="match status" value="1"/>
</dbReference>
<evidence type="ECO:0000259" key="13">
    <source>
        <dbReference type="PROSITE" id="PS50004"/>
    </source>
</evidence>
<evidence type="ECO:0000313" key="15">
    <source>
        <dbReference type="EMBL" id="RKF72182.1"/>
    </source>
</evidence>
<dbReference type="InterPro" id="IPR037762">
    <property type="entry name" value="C2C_Tricalbin"/>
</dbReference>
<feature type="domain" description="C2" evidence="13">
    <location>
        <begin position="584"/>
        <end position="704"/>
    </location>
</feature>
<dbReference type="InterPro" id="IPR037761">
    <property type="entry name" value="C2A_Tricalbin"/>
</dbReference>
<dbReference type="Gene3D" id="2.60.40.150">
    <property type="entry name" value="C2 domain"/>
    <property type="match status" value="4"/>
</dbReference>
<feature type="region of interest" description="Disordered" evidence="11">
    <location>
        <begin position="1458"/>
        <end position="1495"/>
    </location>
</feature>
<protein>
    <submittedName>
        <fullName evidence="15">Uncharacterized protein PYUK71.03c</fullName>
    </submittedName>
</protein>
<organism evidence="15 16">
    <name type="scientific">Golovinomyces cichoracearum</name>
    <dbReference type="NCBI Taxonomy" id="62708"/>
    <lineage>
        <taxon>Eukaryota</taxon>
        <taxon>Fungi</taxon>
        <taxon>Dikarya</taxon>
        <taxon>Ascomycota</taxon>
        <taxon>Pezizomycotina</taxon>
        <taxon>Leotiomycetes</taxon>
        <taxon>Erysiphales</taxon>
        <taxon>Erysiphaceae</taxon>
        <taxon>Golovinomyces</taxon>
    </lineage>
</organism>
<feature type="compositionally biased region" description="Polar residues" evidence="11">
    <location>
        <begin position="1"/>
        <end position="28"/>
    </location>
</feature>
<feature type="domain" description="C2" evidence="13">
    <location>
        <begin position="710"/>
        <end position="839"/>
    </location>
</feature>
<evidence type="ECO:0000313" key="16">
    <source>
        <dbReference type="Proteomes" id="UP000285326"/>
    </source>
</evidence>
<keyword evidence="10 12" id="KW-0472">Membrane</keyword>
<feature type="region of interest" description="Disordered" evidence="11">
    <location>
        <begin position="1267"/>
        <end position="1290"/>
    </location>
</feature>
<reference evidence="15 16" key="1">
    <citation type="journal article" date="2018" name="BMC Genomics">
        <title>Comparative genome analyses reveal sequence features reflecting distinct modes of host-adaptation between dicot and monocot powdery mildew.</title>
        <authorList>
            <person name="Wu Y."/>
            <person name="Ma X."/>
            <person name="Pan Z."/>
            <person name="Kale S.D."/>
            <person name="Song Y."/>
            <person name="King H."/>
            <person name="Zhang Q."/>
            <person name="Presley C."/>
            <person name="Deng X."/>
            <person name="Wei C.I."/>
            <person name="Xiao S."/>
        </authorList>
    </citation>
    <scope>NUCLEOTIDE SEQUENCE [LARGE SCALE GENOMIC DNA]</scope>
    <source>
        <strain evidence="15">UMSG1</strain>
    </source>
</reference>
<dbReference type="GO" id="GO:0061817">
    <property type="term" value="P:endoplasmic reticulum-plasma membrane tethering"/>
    <property type="evidence" value="ECO:0007669"/>
    <property type="project" value="InterPro"/>
</dbReference>
<evidence type="ECO:0000256" key="6">
    <source>
        <dbReference type="ARBA" id="ARBA00022824"/>
    </source>
</evidence>
<dbReference type="CDD" id="cd04044">
    <property type="entry name" value="C2A_Tricalbin-like"/>
    <property type="match status" value="1"/>
</dbReference>
<accession>A0A420ICC7</accession>
<evidence type="ECO:0000256" key="2">
    <source>
        <dbReference type="ARBA" id="ARBA00022448"/>
    </source>
</evidence>
<evidence type="ECO:0000256" key="4">
    <source>
        <dbReference type="ARBA" id="ARBA00022692"/>
    </source>
</evidence>
<evidence type="ECO:0000256" key="5">
    <source>
        <dbReference type="ARBA" id="ARBA00022737"/>
    </source>
</evidence>
<keyword evidence="9" id="KW-0446">Lipid-binding</keyword>
<gene>
    <name evidence="15" type="ORF">GcM1_249251</name>
</gene>
<keyword evidence="5" id="KW-0677">Repeat</keyword>
<keyword evidence="6" id="KW-0256">Endoplasmic reticulum</keyword>
<comment type="subcellular location">
    <subcellularLocation>
        <location evidence="1">Endoplasmic reticulum membrane</location>
    </subcellularLocation>
</comment>
<dbReference type="InterPro" id="IPR035892">
    <property type="entry name" value="C2_domain_sf"/>
</dbReference>
<evidence type="ECO:0000256" key="11">
    <source>
        <dbReference type="SAM" id="MobiDB-lite"/>
    </source>
</evidence>
<dbReference type="PANTHER" id="PTHR46980:SF2">
    <property type="entry name" value="TRICALBIN-1-RELATED"/>
    <property type="match status" value="1"/>
</dbReference>
<keyword evidence="8" id="KW-0445">Lipid transport</keyword>
<dbReference type="CDD" id="cd21678">
    <property type="entry name" value="SMP_TCB"/>
    <property type="match status" value="1"/>
</dbReference>
<dbReference type="InterPro" id="IPR056910">
    <property type="entry name" value="TCB1-3_C2"/>
</dbReference>
<feature type="compositionally biased region" description="Basic and acidic residues" evidence="11">
    <location>
        <begin position="1476"/>
        <end position="1485"/>
    </location>
</feature>
<dbReference type="Pfam" id="PF24920">
    <property type="entry name" value="C2_TCB1"/>
    <property type="match status" value="1"/>
</dbReference>
<sequence length="1495" mass="166219">MSTKSSTNEQKTQDVIKSAQDVNSSVTASDAEKRIIEESQKAGVVAFTFDPDASHEEKMAQARARVPEGFHHHHKPKAIAITTDIDDDTPISDLPPSMSAGVLPTTGTSKDENRDQLINKSILDAQLEDDARWIERAGWAPRFGNPSSSSIKDGNLLDHQTWVEGRLNDKLYGDWYHNTAVIIFACLASWLVATLGGGFAWIFIIMATCGTYYRTSLRRVRRNFRDDISRDLAMRKLETDTESLEWINSFLVKFWPIFQPVFAESVINSVDQVLSTSTPAFMDSLRLKTFTLGSKPPRMEHVKTYPKAEDEIILMDWKFSFNPMDQTDMTSHQIKNQVNPKVVLEIRIGRALISKGLNVIVEDMAFSGLLRVKIKLQIPFPHVEKIEVSLLEKPHIDYVCKPLGGESLGFDINFIPGLESFILDQIHANIGPMMYAPNVFSIEVAQMLSSSPIDQAIGVVAVTLHGAQGLKNSDKFAGTPDPYAVVSLNSGATLAQTKVVKENANPKWNETKYIIVSTFTDNLTLKFFDYNEFRKDKELGTATFPLTMIQEIYTYDNERLEVVSNGKPCGVLSADIRFFPVLEAQELPDGSKEPPIESNTGIAKITVEQAKDLDGTKSLIGQLNPYAVLLLNNKEIHITRKLKRTNNPIWDNGSKEILITDRKTAKLGLMIKDDRDLATDPILGTYQTNLDDMLSCMEKGQEWYNLAGAKTGRVKLTLKWKPIALTGIGNGTGGYITPIGVMRFHLKDARKLRNIETLGKSDPYARVLLSGIEKGRTVTFMSNLNPIWDEVIYVPVHSTREKLILEVMDEEKIGHDRSLGMIEIATSEYISLTESGEYMAHAPESQLGELRMHGKDSSRGTLSFTVAFYPCLNISDQDGEDERSNGSQERTSILEEDIKPADVKNSSVDIETQLENKNLSETCSLSHPKDDDQIFQKANTKSPTKIRLNPPELWNYESGLIIFKLIDVETSKTNVYFEVVMDDMTFPSFSSSLIRSRKTKLNEIGDCVVRELEFSKITLRIREKGKSQPGEKKDKEQNIAKPTRSTLELLKQCLNNPTNIKFMSDDNETFSATISIKYIPIIMQLDPSESINNMGKLRVDVLDASELPSADRNGYSDPFCKFELNGKDIFKTKVQKKTLHPVWNEFFEVDIVSRTAAQLKCTVNDWDFGEKSDYLGSTMIDLTSLEIMRAQELNLKLDGKSGLIRIRLLFRPDYVVRSRQGSTPLSGTFSTPGKIVTGVAGVPLKGVGLAAHGVGKGANFIRNGFRNKKKGDDDLNTPDITEASPADKSDNAVVRNLRSTSGQATSLSPNLLNPTNHTRARSFGAASFQSTNFVGSITSLGTAAFTIISATGYPPSTNLMVYLKQIGSKSKTLHRTEHIKTATGDVYFDENKESFKCICPADTQFQLQVKDHRTFGSDDDLGEGLFFVDDSGTGIEKKVRVGVGSVVVKSNFILQPELGENSPRSSSSGLRKSILGRRENGKISRDASSPSLPSS</sequence>
<keyword evidence="7 12" id="KW-1133">Transmembrane helix</keyword>
<evidence type="ECO:0000256" key="3">
    <source>
        <dbReference type="ARBA" id="ARBA00022553"/>
    </source>
</evidence>
<dbReference type="PROSITE" id="PS50004">
    <property type="entry name" value="C2"/>
    <property type="match status" value="4"/>
</dbReference>
<dbReference type="InterPro" id="IPR031468">
    <property type="entry name" value="SMP_LBD"/>
</dbReference>
<feature type="compositionally biased region" description="Low complexity" evidence="11">
    <location>
        <begin position="1458"/>
        <end position="1473"/>
    </location>
</feature>
<evidence type="ECO:0000256" key="9">
    <source>
        <dbReference type="ARBA" id="ARBA00023121"/>
    </source>
</evidence>
<dbReference type="InterPro" id="IPR052455">
    <property type="entry name" value="Tricalbin_domain"/>
</dbReference>
<evidence type="ECO:0000256" key="1">
    <source>
        <dbReference type="ARBA" id="ARBA00004586"/>
    </source>
</evidence>
<evidence type="ECO:0000259" key="14">
    <source>
        <dbReference type="PROSITE" id="PS51847"/>
    </source>
</evidence>
<evidence type="ECO:0000256" key="12">
    <source>
        <dbReference type="SAM" id="Phobius"/>
    </source>
</evidence>
<keyword evidence="4 12" id="KW-0812">Transmembrane</keyword>
<dbReference type="EMBL" id="MCBS01024912">
    <property type="protein sequence ID" value="RKF72182.1"/>
    <property type="molecule type" value="Genomic_DNA"/>
</dbReference>
<keyword evidence="3" id="KW-0597">Phosphoprotein</keyword>
<comment type="caution">
    <text evidence="15">The sequence shown here is derived from an EMBL/GenBank/DDBJ whole genome shotgun (WGS) entry which is preliminary data.</text>
</comment>
<keyword evidence="2" id="KW-0813">Transport</keyword>
<feature type="transmembrane region" description="Helical" evidence="12">
    <location>
        <begin position="175"/>
        <end position="193"/>
    </location>
</feature>
<feature type="domain" description="SMP-LTD" evidence="14">
    <location>
        <begin position="240"/>
        <end position="445"/>
    </location>
</feature>
<feature type="region of interest" description="Disordered" evidence="11">
    <location>
        <begin position="1"/>
        <end position="30"/>
    </location>
</feature>
<dbReference type="PROSITE" id="PS51847">
    <property type="entry name" value="SMP"/>
    <property type="match status" value="1"/>
</dbReference>
<dbReference type="InterPro" id="IPR037756">
    <property type="entry name" value="C2D_Tricalbin"/>
</dbReference>
<dbReference type="CDD" id="cd04040">
    <property type="entry name" value="C2D_Tricalbin-like"/>
    <property type="match status" value="1"/>
</dbReference>
<dbReference type="GO" id="GO:0008289">
    <property type="term" value="F:lipid binding"/>
    <property type="evidence" value="ECO:0007669"/>
    <property type="project" value="UniProtKB-KW"/>
</dbReference>
<dbReference type="Proteomes" id="UP000285326">
    <property type="component" value="Unassembled WGS sequence"/>
</dbReference>
<dbReference type="GO" id="GO:0006869">
    <property type="term" value="P:lipid transport"/>
    <property type="evidence" value="ECO:0007669"/>
    <property type="project" value="UniProtKB-KW"/>
</dbReference>
<name>A0A420ICC7_9PEZI</name>
<dbReference type="InterPro" id="IPR037765">
    <property type="entry name" value="C2B_Tricalbin"/>
</dbReference>
<dbReference type="PIRSF" id="PIRSF037232">
    <property type="entry name" value="Tricalbin"/>
    <property type="match status" value="1"/>
</dbReference>
<dbReference type="SUPFAM" id="SSF49562">
    <property type="entry name" value="C2 domain (Calcium/lipid-binding domain, CaLB)"/>
    <property type="match status" value="5"/>
</dbReference>
<dbReference type="SMART" id="SM00239">
    <property type="entry name" value="C2"/>
    <property type="match status" value="5"/>
</dbReference>
<dbReference type="InterPro" id="IPR017147">
    <property type="entry name" value="Tricalbin"/>
</dbReference>
<dbReference type="PANTHER" id="PTHR46980">
    <property type="entry name" value="TRICALBIN-1-RELATED"/>
    <property type="match status" value="1"/>
</dbReference>
<evidence type="ECO:0000256" key="7">
    <source>
        <dbReference type="ARBA" id="ARBA00022989"/>
    </source>
</evidence>
<feature type="domain" description="C2" evidence="13">
    <location>
        <begin position="1077"/>
        <end position="1195"/>
    </location>
</feature>
<dbReference type="Pfam" id="PF25669">
    <property type="entry name" value="SMP_MUG190-like"/>
    <property type="match status" value="2"/>
</dbReference>
<dbReference type="CDD" id="cd04052">
    <property type="entry name" value="C2B_Tricalbin-like"/>
    <property type="match status" value="1"/>
</dbReference>
<dbReference type="GO" id="GO:0071944">
    <property type="term" value="C:cell periphery"/>
    <property type="evidence" value="ECO:0007669"/>
    <property type="project" value="UniProtKB-ARBA"/>
</dbReference>
<dbReference type="Pfam" id="PF00168">
    <property type="entry name" value="C2"/>
    <property type="match status" value="5"/>
</dbReference>
<evidence type="ECO:0000256" key="10">
    <source>
        <dbReference type="ARBA" id="ARBA00023136"/>
    </source>
</evidence>